<evidence type="ECO:0000313" key="2">
    <source>
        <dbReference type="Proteomes" id="UP000187209"/>
    </source>
</evidence>
<gene>
    <name evidence="1" type="ORF">SteCoe_27322</name>
</gene>
<sequence length="141" mass="16319">MGCGSGATRGIVRATIEEANYKVQVSNPKNGQLCNFTYKSNNQSISLTTLMNYLSFDVKYGLEIDGNFISIYNRTEDKYEYYVQRLVGTEIQDEKNPKNGKIWIVYVNDVKTYWNDVVNNDIKVTVKDRIVWKFEDFETIA</sequence>
<dbReference type="OrthoDB" id="283298at2759"/>
<name>A0A1R2BAW4_9CILI</name>
<dbReference type="Proteomes" id="UP000187209">
    <property type="component" value="Unassembled WGS sequence"/>
</dbReference>
<proteinExistence type="predicted"/>
<dbReference type="AlphaFoldDB" id="A0A1R2BAW4"/>
<comment type="caution">
    <text evidence="1">The sequence shown here is derived from an EMBL/GenBank/DDBJ whole genome shotgun (WGS) entry which is preliminary data.</text>
</comment>
<protein>
    <recommendedName>
        <fullName evidence="3">DUF4430 domain-containing protein</fullName>
    </recommendedName>
</protein>
<organism evidence="1 2">
    <name type="scientific">Stentor coeruleus</name>
    <dbReference type="NCBI Taxonomy" id="5963"/>
    <lineage>
        <taxon>Eukaryota</taxon>
        <taxon>Sar</taxon>
        <taxon>Alveolata</taxon>
        <taxon>Ciliophora</taxon>
        <taxon>Postciliodesmatophora</taxon>
        <taxon>Heterotrichea</taxon>
        <taxon>Heterotrichida</taxon>
        <taxon>Stentoridae</taxon>
        <taxon>Stentor</taxon>
    </lineage>
</organism>
<accession>A0A1R2BAW4</accession>
<reference evidence="1 2" key="1">
    <citation type="submission" date="2016-11" db="EMBL/GenBank/DDBJ databases">
        <title>The macronuclear genome of Stentor coeruleus: a giant cell with tiny introns.</title>
        <authorList>
            <person name="Slabodnick M."/>
            <person name="Ruby J.G."/>
            <person name="Reiff S.B."/>
            <person name="Swart E.C."/>
            <person name="Gosai S."/>
            <person name="Prabakaran S."/>
            <person name="Witkowska E."/>
            <person name="Larue G.E."/>
            <person name="Fisher S."/>
            <person name="Freeman R.M."/>
            <person name="Gunawardena J."/>
            <person name="Chu W."/>
            <person name="Stover N.A."/>
            <person name="Gregory B.D."/>
            <person name="Nowacki M."/>
            <person name="Derisi J."/>
            <person name="Roy S.W."/>
            <person name="Marshall W.F."/>
            <person name="Sood P."/>
        </authorList>
    </citation>
    <scope>NUCLEOTIDE SEQUENCE [LARGE SCALE GENOMIC DNA]</scope>
    <source>
        <strain evidence="1">WM001</strain>
    </source>
</reference>
<evidence type="ECO:0000313" key="1">
    <source>
        <dbReference type="EMBL" id="OMJ73904.1"/>
    </source>
</evidence>
<keyword evidence="2" id="KW-1185">Reference proteome</keyword>
<dbReference type="EMBL" id="MPUH01000788">
    <property type="protein sequence ID" value="OMJ73904.1"/>
    <property type="molecule type" value="Genomic_DNA"/>
</dbReference>
<evidence type="ECO:0008006" key="3">
    <source>
        <dbReference type="Google" id="ProtNLM"/>
    </source>
</evidence>